<dbReference type="EMBL" id="BLXT01003725">
    <property type="protein sequence ID" value="GFO03424.1"/>
    <property type="molecule type" value="Genomic_DNA"/>
</dbReference>
<feature type="region of interest" description="Disordered" evidence="1">
    <location>
        <begin position="68"/>
        <end position="89"/>
    </location>
</feature>
<keyword evidence="2" id="KW-0548">Nucleotidyltransferase</keyword>
<sequence length="89" mass="10461">MWEELDSKIVLKLDELIGKSTLEHKLTTFGDIVYQTSLPTFGTKQHKIRVPQRKGKRQREMEMLRKQKRNLRKQMKAAPVEKQTGLQAL</sequence>
<keyword evidence="2" id="KW-0695">RNA-directed DNA polymerase</keyword>
<evidence type="ECO:0000313" key="2">
    <source>
        <dbReference type="EMBL" id="GFO03424.1"/>
    </source>
</evidence>
<proteinExistence type="predicted"/>
<dbReference type="Proteomes" id="UP000735302">
    <property type="component" value="Unassembled WGS sequence"/>
</dbReference>
<gene>
    <name evidence="2" type="ORF">PoB_002992900</name>
</gene>
<organism evidence="2 3">
    <name type="scientific">Plakobranchus ocellatus</name>
    <dbReference type="NCBI Taxonomy" id="259542"/>
    <lineage>
        <taxon>Eukaryota</taxon>
        <taxon>Metazoa</taxon>
        <taxon>Spiralia</taxon>
        <taxon>Lophotrochozoa</taxon>
        <taxon>Mollusca</taxon>
        <taxon>Gastropoda</taxon>
        <taxon>Heterobranchia</taxon>
        <taxon>Euthyneura</taxon>
        <taxon>Panpulmonata</taxon>
        <taxon>Sacoglossa</taxon>
        <taxon>Placobranchoidea</taxon>
        <taxon>Plakobranchidae</taxon>
        <taxon>Plakobranchus</taxon>
    </lineage>
</organism>
<evidence type="ECO:0000313" key="3">
    <source>
        <dbReference type="Proteomes" id="UP000735302"/>
    </source>
</evidence>
<evidence type="ECO:0000256" key="1">
    <source>
        <dbReference type="SAM" id="MobiDB-lite"/>
    </source>
</evidence>
<accession>A0AAV4A6X3</accession>
<name>A0AAV4A6X3_9GAST</name>
<reference evidence="2 3" key="1">
    <citation type="journal article" date="2021" name="Elife">
        <title>Chloroplast acquisition without the gene transfer in kleptoplastic sea slugs, Plakobranchus ocellatus.</title>
        <authorList>
            <person name="Maeda T."/>
            <person name="Takahashi S."/>
            <person name="Yoshida T."/>
            <person name="Shimamura S."/>
            <person name="Takaki Y."/>
            <person name="Nagai Y."/>
            <person name="Toyoda A."/>
            <person name="Suzuki Y."/>
            <person name="Arimoto A."/>
            <person name="Ishii H."/>
            <person name="Satoh N."/>
            <person name="Nishiyama T."/>
            <person name="Hasebe M."/>
            <person name="Maruyama T."/>
            <person name="Minagawa J."/>
            <person name="Obokata J."/>
            <person name="Shigenobu S."/>
        </authorList>
    </citation>
    <scope>NUCLEOTIDE SEQUENCE [LARGE SCALE GENOMIC DNA]</scope>
</reference>
<comment type="caution">
    <text evidence="2">The sequence shown here is derived from an EMBL/GenBank/DDBJ whole genome shotgun (WGS) entry which is preliminary data.</text>
</comment>
<dbReference type="AlphaFoldDB" id="A0AAV4A6X3"/>
<keyword evidence="2" id="KW-0808">Transferase</keyword>
<dbReference type="GO" id="GO:0003964">
    <property type="term" value="F:RNA-directed DNA polymerase activity"/>
    <property type="evidence" value="ECO:0007669"/>
    <property type="project" value="UniProtKB-KW"/>
</dbReference>
<keyword evidence="3" id="KW-1185">Reference proteome</keyword>
<protein>
    <submittedName>
        <fullName evidence="2">Reverse transcriptase</fullName>
    </submittedName>
</protein>